<evidence type="ECO:0000256" key="3">
    <source>
        <dbReference type="ARBA" id="ARBA00022519"/>
    </source>
</evidence>
<feature type="binding site" evidence="10">
    <location>
        <position position="173"/>
    </location>
    <ligand>
        <name>substrate</name>
    </ligand>
</feature>
<feature type="binding site" evidence="10">
    <location>
        <position position="207"/>
    </location>
    <ligand>
        <name>Mn(2+)</name>
        <dbReference type="ChEBI" id="CHEBI:29035"/>
        <label>2</label>
    </ligand>
</feature>
<dbReference type="RefSeq" id="WP_127683960.1">
    <property type="nucleotide sequence ID" value="NZ_SACM01000005.1"/>
</dbReference>
<dbReference type="GO" id="GO:0019897">
    <property type="term" value="C:extrinsic component of plasma membrane"/>
    <property type="evidence" value="ECO:0007669"/>
    <property type="project" value="UniProtKB-UniRule"/>
</dbReference>
<keyword evidence="13" id="KW-1185">Reference proteome</keyword>
<keyword evidence="2 10" id="KW-0444">Lipid biosynthesis</keyword>
<dbReference type="Pfam" id="PF00149">
    <property type="entry name" value="Metallophos"/>
    <property type="match status" value="1"/>
</dbReference>
<keyword evidence="5 10" id="KW-0479">Metal-binding</keyword>
<feature type="binding site" evidence="10">
    <location>
        <position position="21"/>
    </location>
    <ligand>
        <name>Mn(2+)</name>
        <dbReference type="ChEBI" id="CHEBI:29035"/>
        <label>1</label>
    </ligand>
</feature>
<dbReference type="CDD" id="cd07398">
    <property type="entry name" value="MPP_YbbF-LpxH"/>
    <property type="match status" value="1"/>
</dbReference>
<name>A0A3S2URX7_9BURK</name>
<comment type="similarity">
    <text evidence="10">Belongs to the LpxH family.</text>
</comment>
<feature type="binding site" evidence="10">
    <location>
        <position position="207"/>
    </location>
    <ligand>
        <name>substrate</name>
    </ligand>
</feature>
<dbReference type="GO" id="GO:0008758">
    <property type="term" value="F:UDP-2,3-diacylglucosamine hydrolase activity"/>
    <property type="evidence" value="ECO:0007669"/>
    <property type="project" value="UniProtKB-UniRule"/>
</dbReference>
<dbReference type="GO" id="GO:0030145">
    <property type="term" value="F:manganese ion binding"/>
    <property type="evidence" value="ECO:0007669"/>
    <property type="project" value="UniProtKB-UniRule"/>
</dbReference>
<feature type="binding site" evidence="10">
    <location>
        <position position="19"/>
    </location>
    <ligand>
        <name>Mn(2+)</name>
        <dbReference type="ChEBI" id="CHEBI:29035"/>
        <label>1</label>
    </ligand>
</feature>
<feature type="binding site" evidence="10">
    <location>
        <position position="88"/>
    </location>
    <ligand>
        <name>Mn(2+)</name>
        <dbReference type="ChEBI" id="CHEBI:29035"/>
        <label>2</label>
    </ligand>
</feature>
<evidence type="ECO:0000256" key="4">
    <source>
        <dbReference type="ARBA" id="ARBA00022556"/>
    </source>
</evidence>
<gene>
    <name evidence="10" type="primary">lpxH</name>
    <name evidence="12" type="ORF">EOD73_15570</name>
</gene>
<dbReference type="UniPathway" id="UPA00359">
    <property type="reaction ID" value="UER00480"/>
</dbReference>
<evidence type="ECO:0000256" key="10">
    <source>
        <dbReference type="HAMAP-Rule" id="MF_00575"/>
    </source>
</evidence>
<comment type="caution">
    <text evidence="12">The sequence shown here is derived from an EMBL/GenBank/DDBJ whole genome shotgun (WGS) entry which is preliminary data.</text>
</comment>
<feature type="binding site" evidence="10">
    <location>
        <position position="209"/>
    </location>
    <ligand>
        <name>Mn(2+)</name>
        <dbReference type="ChEBI" id="CHEBI:29035"/>
        <label>1</label>
    </ligand>
</feature>
<feature type="binding site" evidence="10">
    <location>
        <position position="131"/>
    </location>
    <ligand>
        <name>substrate</name>
    </ligand>
</feature>
<evidence type="ECO:0000256" key="6">
    <source>
        <dbReference type="ARBA" id="ARBA00022801"/>
    </source>
</evidence>
<evidence type="ECO:0000256" key="7">
    <source>
        <dbReference type="ARBA" id="ARBA00023098"/>
    </source>
</evidence>
<feature type="binding site" evidence="10">
    <location>
        <position position="169"/>
    </location>
    <ligand>
        <name>substrate</name>
    </ligand>
</feature>
<feature type="binding site" evidence="10">
    <location>
        <position position="123"/>
    </location>
    <ligand>
        <name>Mn(2+)</name>
        <dbReference type="ChEBI" id="CHEBI:29035"/>
        <label>2</label>
    </ligand>
</feature>
<feature type="binding site" evidence="10">
    <location>
        <begin position="88"/>
        <end position="89"/>
    </location>
    <ligand>
        <name>substrate</name>
    </ligand>
</feature>
<organism evidence="12 13">
    <name type="scientific">Inhella crocodyli</name>
    <dbReference type="NCBI Taxonomy" id="2499851"/>
    <lineage>
        <taxon>Bacteria</taxon>
        <taxon>Pseudomonadati</taxon>
        <taxon>Pseudomonadota</taxon>
        <taxon>Betaproteobacteria</taxon>
        <taxon>Burkholderiales</taxon>
        <taxon>Sphaerotilaceae</taxon>
        <taxon>Inhella</taxon>
    </lineage>
</organism>
<keyword evidence="8 10" id="KW-0472">Membrane</keyword>
<sequence>MIRHLQAPPAWRRLAFVSDLHLGPDTPRTLATFEALLGRLQADALFVLGDLFEAWVGDDALDLPYAQRVAQALSSSAQHRPQYFIAGNRDFLAGEAFAQACGLQRVDELLTLDAWGERYLVAHGDAQCLDDTAYQAFRTQVRQAAWQQAFAQRPLEERLAQAAQMRDASRASQAQQAQQGLPFADPDAAHCRGLLLTAGARLFIHGHTHRPGCFSLGDGLARLVLSDWDLDHGNAPRAECLYLGPEGIQREALA</sequence>
<dbReference type="NCBIfam" id="NF003743">
    <property type="entry name" value="PRK05340.1"/>
    <property type="match status" value="1"/>
</dbReference>
<dbReference type="InterPro" id="IPR004843">
    <property type="entry name" value="Calcineurin-like_PHP"/>
</dbReference>
<evidence type="ECO:0000256" key="2">
    <source>
        <dbReference type="ARBA" id="ARBA00022516"/>
    </source>
</evidence>
<keyword evidence="4 10" id="KW-0441">Lipid A biosynthesis</keyword>
<dbReference type="GO" id="GO:0005737">
    <property type="term" value="C:cytoplasm"/>
    <property type="evidence" value="ECO:0007669"/>
    <property type="project" value="InterPro"/>
</dbReference>
<dbReference type="SUPFAM" id="SSF56300">
    <property type="entry name" value="Metallo-dependent phosphatases"/>
    <property type="match status" value="1"/>
</dbReference>
<reference evidence="12 13" key="1">
    <citation type="submission" date="2019-01" db="EMBL/GenBank/DDBJ databases">
        <authorList>
            <person name="Chen W.-M."/>
        </authorList>
    </citation>
    <scope>NUCLEOTIDE SEQUENCE [LARGE SCALE GENOMIC DNA]</scope>
    <source>
        <strain evidence="12 13">CCP-18</strain>
    </source>
</reference>
<comment type="function">
    <text evidence="10">Hydrolyzes the pyrophosphate bond of UDP-2,3-diacylglucosamine to yield 2,3-diacylglucosamine 1-phosphate (lipid X) and UMP by catalyzing the attack of water at the alpha-P atom. Involved in the biosynthesis of lipid A, a phosphorylated glycolipid that anchors the lipopolysaccharide to the outer membrane of the cell.</text>
</comment>
<feature type="binding site" evidence="10">
    <location>
        <position position="176"/>
    </location>
    <ligand>
        <name>substrate</name>
    </ligand>
</feature>
<evidence type="ECO:0000256" key="9">
    <source>
        <dbReference type="ARBA" id="ARBA00023211"/>
    </source>
</evidence>
<dbReference type="AlphaFoldDB" id="A0A3S2URX7"/>
<keyword evidence="9 10" id="KW-0464">Manganese</keyword>
<feature type="binding site" evidence="10">
    <location>
        <position position="50"/>
    </location>
    <ligand>
        <name>Mn(2+)</name>
        <dbReference type="ChEBI" id="CHEBI:29035"/>
        <label>2</label>
    </ligand>
</feature>
<comment type="pathway">
    <text evidence="10">Glycolipid biosynthesis; lipid IV(A) biosynthesis; lipid IV(A) from (3R)-3-hydroxytetradecanoyl-[acyl-carrier-protein] and UDP-N-acetyl-alpha-D-glucosamine: step 4/6.</text>
</comment>
<comment type="catalytic activity">
    <reaction evidence="10">
        <text>UDP-2-N,3-O-bis[(3R)-3-hydroxytetradecanoyl]-alpha-D-glucosamine + H2O = 2-N,3-O-bis[(3R)-3-hydroxytetradecanoyl]-alpha-D-glucosaminyl 1-phosphate + UMP + 2 H(+)</text>
        <dbReference type="Rhea" id="RHEA:25213"/>
        <dbReference type="ChEBI" id="CHEBI:15377"/>
        <dbReference type="ChEBI" id="CHEBI:15378"/>
        <dbReference type="ChEBI" id="CHEBI:57865"/>
        <dbReference type="ChEBI" id="CHEBI:57957"/>
        <dbReference type="ChEBI" id="CHEBI:78847"/>
        <dbReference type="EC" id="3.6.1.54"/>
    </reaction>
</comment>
<feature type="binding site" evidence="10">
    <location>
        <position position="50"/>
    </location>
    <ligand>
        <name>Mn(2+)</name>
        <dbReference type="ChEBI" id="CHEBI:29035"/>
        <label>1</label>
    </ligand>
</feature>
<keyword evidence="1 10" id="KW-1003">Cell membrane</keyword>
<keyword evidence="7 10" id="KW-0443">Lipid metabolism</keyword>
<dbReference type="GO" id="GO:0009245">
    <property type="term" value="P:lipid A biosynthetic process"/>
    <property type="evidence" value="ECO:0007669"/>
    <property type="project" value="UniProtKB-UniRule"/>
</dbReference>
<dbReference type="OrthoDB" id="9783283at2"/>
<dbReference type="InterPro" id="IPR043461">
    <property type="entry name" value="LpxH-like"/>
</dbReference>
<protein>
    <recommendedName>
        <fullName evidence="10">UDP-2,3-diacylglucosamine hydrolase</fullName>
        <ecNumber evidence="10">3.6.1.54</ecNumber>
    </recommendedName>
    <alternativeName>
        <fullName evidence="10">UDP-2,3-diacylglucosamine diphosphatase</fullName>
    </alternativeName>
</protein>
<dbReference type="InterPro" id="IPR010138">
    <property type="entry name" value="UDP-diacylglucosamine_Hdrlase"/>
</dbReference>
<comment type="subcellular location">
    <subcellularLocation>
        <location evidence="10">Cell inner membrane</location>
        <topology evidence="10">Peripheral membrane protein</topology>
        <orientation evidence="10">Cytoplasmic side</orientation>
    </subcellularLocation>
</comment>
<keyword evidence="3 10" id="KW-0997">Cell inner membrane</keyword>
<comment type="cofactor">
    <cofactor evidence="10">
        <name>Mn(2+)</name>
        <dbReference type="ChEBI" id="CHEBI:29035"/>
    </cofactor>
    <text evidence="10">Binds 2 Mn(2+) ions per subunit in a binuclear metal center.</text>
</comment>
<evidence type="ECO:0000313" key="13">
    <source>
        <dbReference type="Proteomes" id="UP000288587"/>
    </source>
</evidence>
<evidence type="ECO:0000256" key="1">
    <source>
        <dbReference type="ARBA" id="ARBA00022475"/>
    </source>
</evidence>
<evidence type="ECO:0000256" key="8">
    <source>
        <dbReference type="ARBA" id="ARBA00023136"/>
    </source>
</evidence>
<dbReference type="InterPro" id="IPR029052">
    <property type="entry name" value="Metallo-depent_PP-like"/>
</dbReference>
<evidence type="ECO:0000259" key="11">
    <source>
        <dbReference type="Pfam" id="PF00149"/>
    </source>
</evidence>
<dbReference type="PANTHER" id="PTHR34990">
    <property type="entry name" value="UDP-2,3-DIACYLGLUCOSAMINE HYDROLASE-RELATED"/>
    <property type="match status" value="1"/>
</dbReference>
<accession>A0A3S2URX7</accession>
<dbReference type="EMBL" id="SACM01000005">
    <property type="protein sequence ID" value="RVT82979.1"/>
    <property type="molecule type" value="Genomic_DNA"/>
</dbReference>
<dbReference type="Proteomes" id="UP000288587">
    <property type="component" value="Unassembled WGS sequence"/>
</dbReference>
<dbReference type="PANTHER" id="PTHR34990:SF1">
    <property type="entry name" value="UDP-2,3-DIACYLGLUCOSAMINE HYDROLASE"/>
    <property type="match status" value="1"/>
</dbReference>
<evidence type="ECO:0000313" key="12">
    <source>
        <dbReference type="EMBL" id="RVT82979.1"/>
    </source>
</evidence>
<dbReference type="Gene3D" id="3.60.21.10">
    <property type="match status" value="1"/>
</dbReference>
<feature type="domain" description="Calcineurin-like phosphoesterase" evidence="11">
    <location>
        <begin position="13"/>
        <end position="211"/>
    </location>
</feature>
<keyword evidence="6 10" id="KW-0378">Hydrolase</keyword>
<dbReference type="HAMAP" id="MF_00575">
    <property type="entry name" value="LpxH"/>
    <property type="match status" value="1"/>
</dbReference>
<proteinExistence type="inferred from homology"/>
<dbReference type="EC" id="3.6.1.54" evidence="10"/>
<evidence type="ECO:0000256" key="5">
    <source>
        <dbReference type="ARBA" id="ARBA00022723"/>
    </source>
</evidence>